<feature type="transmembrane region" description="Helical" evidence="1">
    <location>
        <begin position="12"/>
        <end position="41"/>
    </location>
</feature>
<name>A0A1A9RHX9_EIKCO</name>
<keyword evidence="1" id="KW-0812">Transmembrane</keyword>
<organism evidence="2 4">
    <name type="scientific">Eikenella corrodens</name>
    <dbReference type="NCBI Taxonomy" id="539"/>
    <lineage>
        <taxon>Bacteria</taxon>
        <taxon>Pseudomonadati</taxon>
        <taxon>Pseudomonadota</taxon>
        <taxon>Betaproteobacteria</taxon>
        <taxon>Neisseriales</taxon>
        <taxon>Neisseriaceae</taxon>
        <taxon>Eikenella</taxon>
    </lineage>
</organism>
<dbReference type="EMBL" id="LT906482">
    <property type="protein sequence ID" value="SNW09138.1"/>
    <property type="molecule type" value="Genomic_DNA"/>
</dbReference>
<reference evidence="3 5" key="3">
    <citation type="submission" date="2017-06" db="EMBL/GenBank/DDBJ databases">
        <authorList>
            <consortium name="Pathogen Informatics"/>
        </authorList>
    </citation>
    <scope>NUCLEOTIDE SEQUENCE [LARGE SCALE GENOMIC DNA]</scope>
    <source>
        <strain evidence="3 5">NCTC10596</strain>
    </source>
</reference>
<sequence length="173" mass="19871">MDTASPTPSPRPLGLTILCPLLLAYGIAWPLLMIIAMGKLAGSWERFEWEMLEVYRISPRIVFIHFILGSIEPFAVSFGILLCAAGLWYRHKWARVVFLCGGLLHFGWLVGNQLIVWVERDIFGSTIFDNRPFFIPWLDMLCFSAVILYLYLRVPETYFREAAPTTIIKIQKS</sequence>
<dbReference type="EMBL" id="LXSG01000033">
    <property type="protein sequence ID" value="OAM18698.1"/>
    <property type="molecule type" value="Genomic_DNA"/>
</dbReference>
<evidence type="ECO:0000313" key="4">
    <source>
        <dbReference type="Proteomes" id="UP000077589"/>
    </source>
</evidence>
<evidence type="ECO:0000256" key="1">
    <source>
        <dbReference type="SAM" id="Phobius"/>
    </source>
</evidence>
<gene>
    <name evidence="2" type="ORF">A7P90_07185</name>
    <name evidence="3" type="ORF">SAMEA4412678_01364</name>
</gene>
<evidence type="ECO:0000313" key="5">
    <source>
        <dbReference type="Proteomes" id="UP000215465"/>
    </source>
</evidence>
<evidence type="ECO:0000313" key="3">
    <source>
        <dbReference type="EMBL" id="SNW09138.1"/>
    </source>
</evidence>
<feature type="transmembrane region" description="Helical" evidence="1">
    <location>
        <begin position="61"/>
        <end position="89"/>
    </location>
</feature>
<feature type="transmembrane region" description="Helical" evidence="1">
    <location>
        <begin position="96"/>
        <end position="118"/>
    </location>
</feature>
<keyword evidence="1" id="KW-1133">Transmembrane helix</keyword>
<evidence type="ECO:0000313" key="2">
    <source>
        <dbReference type="EMBL" id="OAM18698.1"/>
    </source>
</evidence>
<dbReference type="Proteomes" id="UP000077589">
    <property type="component" value="Unassembled WGS sequence"/>
</dbReference>
<dbReference type="RefSeq" id="WP_035580750.1">
    <property type="nucleotide sequence ID" value="NZ_CAUTFU010000023.1"/>
</dbReference>
<dbReference type="KEGG" id="ecor:SAMEA4412678_1364"/>
<protein>
    <submittedName>
        <fullName evidence="2">Uncharacterized protein</fullName>
    </submittedName>
</protein>
<accession>A0A1A9RHX9</accession>
<dbReference type="Proteomes" id="UP000215465">
    <property type="component" value="Chromosome 1"/>
</dbReference>
<feature type="transmembrane region" description="Helical" evidence="1">
    <location>
        <begin position="133"/>
        <end position="152"/>
    </location>
</feature>
<dbReference type="AlphaFoldDB" id="A0A1A9RHX9"/>
<reference evidence="2" key="2">
    <citation type="submission" date="2016-05" db="EMBL/GenBank/DDBJ databases">
        <authorList>
            <person name="Lavstsen T."/>
            <person name="Jespersen J.S."/>
        </authorList>
    </citation>
    <scope>NUCLEOTIDE SEQUENCE</scope>
    <source>
        <strain evidence="2">NML04-0072</strain>
    </source>
</reference>
<dbReference type="GeneID" id="60770267"/>
<dbReference type="OrthoDB" id="8611191at2"/>
<dbReference type="STRING" id="539.A7P85_01090"/>
<proteinExistence type="predicted"/>
<reference evidence="4" key="1">
    <citation type="submission" date="2016-05" db="EMBL/GenBank/DDBJ databases">
        <title>Draft genome of Corynebacterium afermentans subsp. afermentans LCDC 88199T.</title>
        <authorList>
            <person name="Bernier A.-M."/>
            <person name="Bernard K."/>
        </authorList>
    </citation>
    <scope>NUCLEOTIDE SEQUENCE [LARGE SCALE GENOMIC DNA]</scope>
    <source>
        <strain evidence="4">NML04-0072</strain>
    </source>
</reference>
<keyword evidence="1" id="KW-0472">Membrane</keyword>